<reference evidence="8" key="1">
    <citation type="journal article" date="2015" name="MBio">
        <title>Genome-resolved metagenomic analysis reveals roles for candidate phyla and other microbial community members in biogeochemical transformations in oil reservoirs.</title>
        <authorList>
            <person name="Hu P."/>
            <person name="Tom L."/>
            <person name="Singh A."/>
            <person name="Thomas B.C."/>
            <person name="Baker B.J."/>
            <person name="Piceno Y.M."/>
            <person name="Andersen G.L."/>
            <person name="Banfield J.F."/>
        </authorList>
    </citation>
    <scope>NUCLEOTIDE SEQUENCE [LARGE SCALE GENOMIC DNA]</scope>
    <source>
        <strain evidence="8">56_747</strain>
    </source>
</reference>
<dbReference type="InterPro" id="IPR024550">
    <property type="entry name" value="TFIIEa/SarR/Rpc3_HTH_dom"/>
</dbReference>
<comment type="domain">
    <text evidence="4">The winged helix domain is involved in binding to DNA in the preinitiation complex.</text>
</comment>
<evidence type="ECO:0000256" key="2">
    <source>
        <dbReference type="ARBA" id="ARBA00023125"/>
    </source>
</evidence>
<evidence type="ECO:0000256" key="5">
    <source>
        <dbReference type="NCBIfam" id="TIGR00373"/>
    </source>
</evidence>
<dbReference type="PIRSF" id="PIRSF006373">
    <property type="entry name" value="TF_E_archaea"/>
    <property type="match status" value="1"/>
</dbReference>
<protein>
    <recommendedName>
        <fullName evidence="4 5">Transcription factor E</fullName>
        <shortName evidence="4">TFE</shortName>
    </recommendedName>
    <alternativeName>
        <fullName evidence="4">TFIIE subunit alpha homolog</fullName>
    </alternativeName>
    <alternativeName>
        <fullName evidence="4">Transcription initiation factor TFIIE</fullName>
    </alternativeName>
</protein>
<dbReference type="InterPro" id="IPR002853">
    <property type="entry name" value="TFIIE_asu"/>
</dbReference>
<comment type="function">
    <text evidence="4">Transcription factor that plays a role in the activation of archaeal genes transcribed by RNA polymerase. Facilitates transcription initiation by enhancing TATA-box recognition by TATA-box-binding protein (Tbp), and transcription factor B (Tfb) and RNA polymerase recruitment. Not absolutely required for transcription in vitro, but particularly important in cases where Tbp or Tfb function is not optimal. It dynamically alters the nucleic acid-binding properties of RNA polymerases by stabilizing the initiation complex and destabilizing elongation complexes. Seems to translocate with the RNA polymerase following initiation and acts by binding to the non template strand of the transcription bubble in elongation complexes.</text>
</comment>
<evidence type="ECO:0000313" key="7">
    <source>
        <dbReference type="EMBL" id="KUK44188.1"/>
    </source>
</evidence>
<evidence type="ECO:0000313" key="10">
    <source>
        <dbReference type="Proteomes" id="UP000057043"/>
    </source>
</evidence>
<proteinExistence type="inferred from homology"/>
<sequence length="178" mass="20643">MLILPPGEPSGDLLVLIEDPIYRAYLRKLVGEEGLQIVECMPEEEVTDEYVAEITGISLNTVRRTLYLLYEHRLAKYRRERDPESGWLTYLWTLCVENLDRALESEVRKLLRKLEERLSYEKNNIFYACVGGCARFVFDEASENNFVCPFCGAGLEYMDNDRIVMTIEKRMGELSLAL</sequence>
<dbReference type="Pfam" id="PF02002">
    <property type="entry name" value="TFIIE_alpha"/>
    <property type="match status" value="1"/>
</dbReference>
<accession>A0A124FMA8</accession>
<evidence type="ECO:0000259" key="6">
    <source>
        <dbReference type="PROSITE" id="PS51344"/>
    </source>
</evidence>
<evidence type="ECO:0000256" key="1">
    <source>
        <dbReference type="ARBA" id="ARBA00023015"/>
    </source>
</evidence>
<evidence type="ECO:0000313" key="8">
    <source>
        <dbReference type="EMBL" id="KUK96962.1"/>
    </source>
</evidence>
<dbReference type="InterPro" id="IPR036388">
    <property type="entry name" value="WH-like_DNA-bd_sf"/>
</dbReference>
<evidence type="ECO:0000313" key="9">
    <source>
        <dbReference type="Proteomes" id="UP000053961"/>
    </source>
</evidence>
<organism evidence="7 10">
    <name type="scientific">Methanothrix harundinacea</name>
    <dbReference type="NCBI Taxonomy" id="301375"/>
    <lineage>
        <taxon>Archaea</taxon>
        <taxon>Methanobacteriati</taxon>
        <taxon>Methanobacteriota</taxon>
        <taxon>Stenosarchaea group</taxon>
        <taxon>Methanomicrobia</taxon>
        <taxon>Methanotrichales</taxon>
        <taxon>Methanotrichaceae</taxon>
        <taxon>Methanothrix</taxon>
    </lineage>
</organism>
<evidence type="ECO:0000256" key="3">
    <source>
        <dbReference type="ARBA" id="ARBA00023163"/>
    </source>
</evidence>
<keyword evidence="2 4" id="KW-0238">DNA-binding</keyword>
<dbReference type="InterPro" id="IPR017919">
    <property type="entry name" value="TFIIE/TFIIEa_HTH"/>
</dbReference>
<dbReference type="SUPFAM" id="SSF46785">
    <property type="entry name" value="Winged helix' DNA-binding domain"/>
    <property type="match status" value="1"/>
</dbReference>
<dbReference type="InterPro" id="IPR036390">
    <property type="entry name" value="WH_DNA-bd_sf"/>
</dbReference>
<evidence type="ECO:0000256" key="4">
    <source>
        <dbReference type="HAMAP-Rule" id="MF_01909"/>
    </source>
</evidence>
<comment type="similarity">
    <text evidence="4">Belongs to the TFE family.</text>
</comment>
<dbReference type="EMBL" id="LGFT01000032">
    <property type="protein sequence ID" value="KUK44188.1"/>
    <property type="molecule type" value="Genomic_DNA"/>
</dbReference>
<dbReference type="GO" id="GO:0003677">
    <property type="term" value="F:DNA binding"/>
    <property type="evidence" value="ECO:0007669"/>
    <property type="project" value="UniProtKB-KW"/>
</dbReference>
<keyword evidence="3 4" id="KW-0804">Transcription</keyword>
<dbReference type="NCBIfam" id="TIGR00373">
    <property type="entry name" value="transcription factor E"/>
    <property type="match status" value="1"/>
</dbReference>
<dbReference type="PATRIC" id="fig|301375.6.peg.1648"/>
<dbReference type="Proteomes" id="UP000057043">
    <property type="component" value="Unassembled WGS sequence"/>
</dbReference>
<dbReference type="GO" id="GO:0006367">
    <property type="term" value="P:transcription initiation at RNA polymerase II promoter"/>
    <property type="evidence" value="ECO:0007669"/>
    <property type="project" value="InterPro"/>
</dbReference>
<reference evidence="9 10" key="2">
    <citation type="journal article" date="2015" name="MBio">
        <title>Genome-Resolved Metagenomic Analysis Reveals Roles for Candidate Phyla and Other Microbial Community Members in Biogeochemical Transformations in Oil Reservoirs.</title>
        <authorList>
            <person name="Hu P."/>
            <person name="Tom L."/>
            <person name="Singh A."/>
            <person name="Thomas B.C."/>
            <person name="Baker B.J."/>
            <person name="Piceno Y.M."/>
            <person name="Andersen G.L."/>
            <person name="Banfield J.F."/>
        </authorList>
    </citation>
    <scope>NUCLEOTIDE SEQUENCE [LARGE SCALE GENOMIC DNA]</scope>
    <source>
        <strain evidence="7">57_489</strain>
    </source>
</reference>
<dbReference type="HAMAP" id="MF_01909">
    <property type="entry name" value="TFE_arch"/>
    <property type="match status" value="1"/>
</dbReference>
<name>A0A124FMA8_9EURY</name>
<dbReference type="Proteomes" id="UP000053961">
    <property type="component" value="Unassembled WGS sequence"/>
</dbReference>
<dbReference type="PROSITE" id="PS51344">
    <property type="entry name" value="HTH_TFE_IIE"/>
    <property type="match status" value="1"/>
</dbReference>
<comment type="caution">
    <text evidence="7">The sequence shown here is derived from an EMBL/GenBank/DDBJ whole genome shotgun (WGS) entry which is preliminary data.</text>
</comment>
<dbReference type="Gene3D" id="1.10.10.10">
    <property type="entry name" value="Winged helix-like DNA-binding domain superfamily/Winged helix DNA-binding domain"/>
    <property type="match status" value="1"/>
</dbReference>
<dbReference type="AlphaFoldDB" id="A0A124FMA8"/>
<feature type="domain" description="HTH TFE/IIEalpha-type" evidence="6">
    <location>
        <begin position="18"/>
        <end position="100"/>
    </location>
</feature>
<gene>
    <name evidence="4" type="primary">tfe</name>
    <name evidence="7" type="ORF">XD72_1444</name>
    <name evidence="8" type="ORF">XE07_0734</name>
</gene>
<dbReference type="EMBL" id="LGHB01000006">
    <property type="protein sequence ID" value="KUK96962.1"/>
    <property type="molecule type" value="Genomic_DNA"/>
</dbReference>
<dbReference type="InterPro" id="IPR016481">
    <property type="entry name" value="TF_E_archaea"/>
</dbReference>
<dbReference type="GO" id="GO:0006355">
    <property type="term" value="P:regulation of DNA-templated transcription"/>
    <property type="evidence" value="ECO:0007669"/>
    <property type="project" value="UniProtKB-UniRule"/>
</dbReference>
<dbReference type="SMART" id="SM00531">
    <property type="entry name" value="TFIIE"/>
    <property type="match status" value="1"/>
</dbReference>
<keyword evidence="1 4" id="KW-0805">Transcription regulation</keyword>
<comment type="subunit">
    <text evidence="4">Monomer. Interaction with RNA polymerase subunits RpoF and RpoE is necessary for Tfe stimulatory transcription activity. Able to interact with Tbp and RNA polymerase in the absence of DNA promoter. Interacts both with the preinitiation and elongation complexes.</text>
</comment>